<protein>
    <submittedName>
        <fullName evidence="2">Flp family type IVb pilin</fullName>
    </submittedName>
</protein>
<dbReference type="AlphaFoldDB" id="A0A3L0YK96"/>
<proteinExistence type="predicted"/>
<accession>A0A3L0YK96</accession>
<feature type="transmembrane region" description="Helical" evidence="1">
    <location>
        <begin position="20"/>
        <end position="40"/>
    </location>
</feature>
<keyword evidence="1" id="KW-0472">Membrane</keyword>
<keyword evidence="1" id="KW-1133">Transmembrane helix</keyword>
<dbReference type="EMBL" id="RNRV01000076">
    <property type="protein sequence ID" value="MHO07123.1"/>
    <property type="molecule type" value="Genomic_DNA"/>
</dbReference>
<sequence>MKMRVWDYLGDYLKDDTGATAIEYGILAAGLAAGILAIFGSDGIFITALKEKFTAIVAGLNMDAAGK</sequence>
<organism evidence="2">
    <name type="scientific">Escherichia coli</name>
    <dbReference type="NCBI Taxonomy" id="562"/>
    <lineage>
        <taxon>Bacteria</taxon>
        <taxon>Pseudomonadati</taxon>
        <taxon>Pseudomonadota</taxon>
        <taxon>Gammaproteobacteria</taxon>
        <taxon>Enterobacterales</taxon>
        <taxon>Enterobacteriaceae</taxon>
        <taxon>Escherichia</taxon>
    </lineage>
</organism>
<comment type="caution">
    <text evidence="2">The sequence shown here is derived from an EMBL/GenBank/DDBJ whole genome shotgun (WGS) entry which is preliminary data.</text>
</comment>
<evidence type="ECO:0000313" key="2">
    <source>
        <dbReference type="EMBL" id="MHO07123.1"/>
    </source>
</evidence>
<dbReference type="Pfam" id="PF04964">
    <property type="entry name" value="Flp_Fap"/>
    <property type="match status" value="1"/>
</dbReference>
<dbReference type="InterPro" id="IPR007047">
    <property type="entry name" value="Flp_Fap"/>
</dbReference>
<reference evidence="2" key="1">
    <citation type="submission" date="2018-10" db="EMBL/GenBank/DDBJ databases">
        <authorList>
            <consortium name="NARMS: The National Antimicrobial Resistance Monitoring System"/>
        </authorList>
    </citation>
    <scope>NUCLEOTIDE SEQUENCE [LARGE SCALE GENOMIC DNA]</scope>
    <source>
        <strain evidence="2">CVM N17EC0388</strain>
    </source>
</reference>
<keyword evidence="1" id="KW-0812">Transmembrane</keyword>
<evidence type="ECO:0000256" key="1">
    <source>
        <dbReference type="SAM" id="Phobius"/>
    </source>
</evidence>
<name>A0A3L0YK96_ECOLX</name>
<gene>
    <name evidence="2" type="ORF">D9F05_22820</name>
</gene>